<feature type="region of interest" description="Disordered" evidence="8">
    <location>
        <begin position="792"/>
        <end position="823"/>
    </location>
</feature>
<feature type="domain" description="YTH" evidence="9">
    <location>
        <begin position="1001"/>
        <end position="1089"/>
    </location>
</feature>
<dbReference type="InterPro" id="IPR014001">
    <property type="entry name" value="Helicase_ATP-bd"/>
</dbReference>
<protein>
    <recommendedName>
        <fullName evidence="2">RNA helicase</fullName>
        <ecNumber evidence="2">3.6.4.13</ecNumber>
    </recommendedName>
</protein>
<feature type="compositionally biased region" description="Low complexity" evidence="8">
    <location>
        <begin position="1063"/>
        <end position="1073"/>
    </location>
</feature>
<dbReference type="CDD" id="cd18791">
    <property type="entry name" value="SF2_C_RHA"/>
    <property type="match status" value="1"/>
</dbReference>
<dbReference type="InterPro" id="IPR036770">
    <property type="entry name" value="Ankyrin_rpt-contain_sf"/>
</dbReference>
<accession>A0AA88Y9L5</accession>
<evidence type="ECO:0000256" key="6">
    <source>
        <dbReference type="ARBA" id="ARBA00022840"/>
    </source>
</evidence>
<dbReference type="Pfam" id="PF00270">
    <property type="entry name" value="DEAD"/>
    <property type="match status" value="1"/>
</dbReference>
<dbReference type="Proteomes" id="UP001186944">
    <property type="component" value="Unassembled WGS sequence"/>
</dbReference>
<dbReference type="SUPFAM" id="SSF82708">
    <property type="entry name" value="R3H domain"/>
    <property type="match status" value="1"/>
</dbReference>
<dbReference type="AlphaFoldDB" id="A0AA88Y9L5"/>
<keyword evidence="3" id="KW-0547">Nucleotide-binding</keyword>
<dbReference type="EC" id="3.6.4.13" evidence="2"/>
<evidence type="ECO:0000256" key="7">
    <source>
        <dbReference type="PROSITE-ProRule" id="PRU00023"/>
    </source>
</evidence>
<dbReference type="SUPFAM" id="SSF52540">
    <property type="entry name" value="P-loop containing nucleoside triphosphate hydrolases"/>
    <property type="match status" value="1"/>
</dbReference>
<dbReference type="GO" id="GO:0003724">
    <property type="term" value="F:RNA helicase activity"/>
    <property type="evidence" value="ECO:0007669"/>
    <property type="project" value="UniProtKB-EC"/>
</dbReference>
<feature type="domain" description="Helicase C-terminal" evidence="11">
    <location>
        <begin position="541"/>
        <end position="703"/>
    </location>
</feature>
<evidence type="ECO:0000256" key="2">
    <source>
        <dbReference type="ARBA" id="ARBA00012552"/>
    </source>
</evidence>
<name>A0AA88Y9L5_PINIB</name>
<feature type="repeat" description="ANK" evidence="7">
    <location>
        <begin position="436"/>
        <end position="468"/>
    </location>
</feature>
<dbReference type="PROSITE" id="PS51194">
    <property type="entry name" value="HELICASE_CTER"/>
    <property type="match status" value="1"/>
</dbReference>
<feature type="compositionally biased region" description="Basic and acidic residues" evidence="8">
    <location>
        <begin position="795"/>
        <end position="804"/>
    </location>
</feature>
<keyword evidence="5" id="KW-0347">Helicase</keyword>
<keyword evidence="7" id="KW-0040">ANK repeat</keyword>
<dbReference type="FunFam" id="3.40.50.300:FF:000284">
    <property type="entry name" value="probable ATP-dependent RNA helicase YTHDC2"/>
    <property type="match status" value="1"/>
</dbReference>
<dbReference type="SUPFAM" id="SSF48403">
    <property type="entry name" value="Ankyrin repeat"/>
    <property type="match status" value="1"/>
</dbReference>
<dbReference type="Pfam" id="PF12796">
    <property type="entry name" value="Ank_2"/>
    <property type="match status" value="1"/>
</dbReference>
<dbReference type="InterPro" id="IPR027417">
    <property type="entry name" value="P-loop_NTPase"/>
</dbReference>
<feature type="region of interest" description="Disordered" evidence="8">
    <location>
        <begin position="1061"/>
        <end position="1089"/>
    </location>
</feature>
<feature type="compositionally biased region" description="Acidic residues" evidence="8">
    <location>
        <begin position="809"/>
        <end position="822"/>
    </location>
</feature>
<dbReference type="PANTHER" id="PTHR18934:SF213">
    <property type="entry name" value="3'-5' RNA HELICASE YTHDC2"/>
    <property type="match status" value="1"/>
</dbReference>
<dbReference type="GO" id="GO:0005524">
    <property type="term" value="F:ATP binding"/>
    <property type="evidence" value="ECO:0007669"/>
    <property type="project" value="UniProtKB-KW"/>
</dbReference>
<dbReference type="InterPro" id="IPR001650">
    <property type="entry name" value="Helicase_C-like"/>
</dbReference>
<comment type="similarity">
    <text evidence="1">Belongs to the DEAD box helicase family. DEAH subfamily.</text>
</comment>
<dbReference type="Gene3D" id="3.10.590.10">
    <property type="entry name" value="ph1033 like domains"/>
    <property type="match status" value="1"/>
</dbReference>
<dbReference type="Gene3D" id="3.30.1370.50">
    <property type="entry name" value="R3H-like domain"/>
    <property type="match status" value="1"/>
</dbReference>
<evidence type="ECO:0000256" key="8">
    <source>
        <dbReference type="SAM" id="MobiDB-lite"/>
    </source>
</evidence>
<evidence type="ECO:0000256" key="5">
    <source>
        <dbReference type="ARBA" id="ARBA00022806"/>
    </source>
</evidence>
<dbReference type="Gene3D" id="1.25.40.20">
    <property type="entry name" value="Ankyrin repeat-containing domain"/>
    <property type="match status" value="1"/>
</dbReference>
<feature type="region of interest" description="Disordered" evidence="8">
    <location>
        <begin position="924"/>
        <end position="994"/>
    </location>
</feature>
<dbReference type="PROSITE" id="PS51192">
    <property type="entry name" value="HELICASE_ATP_BIND_1"/>
    <property type="match status" value="1"/>
</dbReference>
<dbReference type="InterPro" id="IPR007275">
    <property type="entry name" value="YTH_domain"/>
</dbReference>
<feature type="compositionally biased region" description="Polar residues" evidence="8">
    <location>
        <begin position="1074"/>
        <end position="1083"/>
    </location>
</feature>
<feature type="compositionally biased region" description="Low complexity" evidence="8">
    <location>
        <begin position="956"/>
        <end position="980"/>
    </location>
</feature>
<dbReference type="SMART" id="SM00490">
    <property type="entry name" value="HELICc"/>
    <property type="match status" value="1"/>
</dbReference>
<dbReference type="PANTHER" id="PTHR18934">
    <property type="entry name" value="ATP-DEPENDENT RNA HELICASE"/>
    <property type="match status" value="1"/>
</dbReference>
<keyword evidence="6" id="KW-0067">ATP-binding</keyword>
<dbReference type="InterPro" id="IPR001374">
    <property type="entry name" value="R3H_dom"/>
</dbReference>
<dbReference type="InterPro" id="IPR011709">
    <property type="entry name" value="DEAD-box_helicase_OB_fold"/>
</dbReference>
<evidence type="ECO:0000313" key="13">
    <source>
        <dbReference type="Proteomes" id="UP001186944"/>
    </source>
</evidence>
<evidence type="ECO:0000259" key="11">
    <source>
        <dbReference type="PROSITE" id="PS51194"/>
    </source>
</evidence>
<dbReference type="CDD" id="cd21134">
    <property type="entry name" value="YTH"/>
    <property type="match status" value="1"/>
</dbReference>
<dbReference type="GO" id="GO:0003723">
    <property type="term" value="F:RNA binding"/>
    <property type="evidence" value="ECO:0007669"/>
    <property type="project" value="InterPro"/>
</dbReference>
<evidence type="ECO:0000256" key="1">
    <source>
        <dbReference type="ARBA" id="ARBA00008792"/>
    </source>
</evidence>
<gene>
    <name evidence="12" type="ORF">FSP39_007506</name>
</gene>
<evidence type="ECO:0000259" key="10">
    <source>
        <dbReference type="PROSITE" id="PS51192"/>
    </source>
</evidence>
<dbReference type="InterPro" id="IPR002110">
    <property type="entry name" value="Ankyrin_rpt"/>
</dbReference>
<dbReference type="Pfam" id="PF00271">
    <property type="entry name" value="Helicase_C"/>
    <property type="match status" value="1"/>
</dbReference>
<dbReference type="GO" id="GO:0016787">
    <property type="term" value="F:hydrolase activity"/>
    <property type="evidence" value="ECO:0007669"/>
    <property type="project" value="UniProtKB-KW"/>
</dbReference>
<dbReference type="EMBL" id="VSWD01000007">
    <property type="protein sequence ID" value="KAK3097209.1"/>
    <property type="molecule type" value="Genomic_DNA"/>
</dbReference>
<proteinExistence type="inferred from homology"/>
<keyword evidence="4" id="KW-0378">Hydrolase</keyword>
<dbReference type="InterPro" id="IPR036867">
    <property type="entry name" value="R3H_dom_sf"/>
</dbReference>
<keyword evidence="13" id="KW-1185">Reference proteome</keyword>
<evidence type="ECO:0000256" key="3">
    <source>
        <dbReference type="ARBA" id="ARBA00022741"/>
    </source>
</evidence>
<organism evidence="12 13">
    <name type="scientific">Pinctada imbricata</name>
    <name type="common">Atlantic pearl-oyster</name>
    <name type="synonym">Pinctada martensii</name>
    <dbReference type="NCBI Taxonomy" id="66713"/>
    <lineage>
        <taxon>Eukaryota</taxon>
        <taxon>Metazoa</taxon>
        <taxon>Spiralia</taxon>
        <taxon>Lophotrochozoa</taxon>
        <taxon>Mollusca</taxon>
        <taxon>Bivalvia</taxon>
        <taxon>Autobranchia</taxon>
        <taxon>Pteriomorphia</taxon>
        <taxon>Pterioida</taxon>
        <taxon>Pterioidea</taxon>
        <taxon>Pteriidae</taxon>
        <taxon>Pinctada</taxon>
    </lineage>
</organism>
<evidence type="ECO:0000256" key="4">
    <source>
        <dbReference type="ARBA" id="ARBA00022801"/>
    </source>
</evidence>
<feature type="domain" description="Helicase ATP-binding" evidence="10">
    <location>
        <begin position="145"/>
        <end position="311"/>
    </location>
</feature>
<dbReference type="SMART" id="SM00487">
    <property type="entry name" value="DEXDc"/>
    <property type="match status" value="1"/>
</dbReference>
<dbReference type="InterPro" id="IPR059023">
    <property type="entry name" value="RNA_hel_CTD"/>
</dbReference>
<dbReference type="PROSITE" id="PS50088">
    <property type="entry name" value="ANK_REPEAT"/>
    <property type="match status" value="1"/>
</dbReference>
<dbReference type="Pfam" id="PF26026">
    <property type="entry name" value="RNA_hel_CTD"/>
    <property type="match status" value="1"/>
</dbReference>
<dbReference type="Pfam" id="PF07717">
    <property type="entry name" value="OB_NTP_bind"/>
    <property type="match status" value="1"/>
</dbReference>
<reference evidence="12" key="1">
    <citation type="submission" date="2019-08" db="EMBL/GenBank/DDBJ databases">
        <title>The improved chromosome-level genome for the pearl oyster Pinctada fucata martensii using PacBio sequencing and Hi-C.</title>
        <authorList>
            <person name="Zheng Z."/>
        </authorList>
    </citation>
    <scope>NUCLEOTIDE SEQUENCE</scope>
    <source>
        <strain evidence="12">ZZ-2019</strain>
        <tissue evidence="12">Adductor muscle</tissue>
    </source>
</reference>
<dbReference type="InterPro" id="IPR011545">
    <property type="entry name" value="DEAD/DEAH_box_helicase_dom"/>
</dbReference>
<dbReference type="PROSITE" id="PS50882">
    <property type="entry name" value="YTH"/>
    <property type="match status" value="1"/>
</dbReference>
<dbReference type="Gene3D" id="3.40.50.300">
    <property type="entry name" value="P-loop containing nucleotide triphosphate hydrolases"/>
    <property type="match status" value="2"/>
</dbReference>
<dbReference type="Pfam" id="PF04146">
    <property type="entry name" value="YTH"/>
    <property type="match status" value="1"/>
</dbReference>
<sequence length="1089" mass="122434">MNEAQKELEFPSSLTATERAYIHRYCDNLNLKHRSRGVGSNRFLTIFKREGNAGANVSSGFQLVRNSRQQITSLLQRFPLSGKERQELLPRSDKSQPYDASKDLTKTTIGRLNNGLAQVPTRRQNTDLDSFRDSLPVSKFKDEIINTINNNRVTLISGETGSGKTTQVPQMILDDCFSKNRPCRIFCTQPRRIAALSVAERVATERGERIGQTVGYQIRLESKVSPKTLLTFCTNGVLLRTLMMSKNAMSTVTHVILDEVHERDRFSDFLITAIRDEMPKYGHFKVILMSAALNVDLFVKYFNHCPVISIPGNLFEVKEYFLEDVLKWLVFEIFCLQCIYYTVAEQQEYLSHWCTKLSISDAQTESHVQEFDSKIQPESMNAELMEEKEELEPWLVKEVEELMSEVWLTGNDHAFSQIFHLMVSENVSVDYQHTETSLSCLMIAAARGFIPVVEQLLNLGANVRLRASNDWTAIDWAKKFNQTDIAELLESYIVEAETSTLDTVDDTSTPILSEEDQELLSLYQHSFDDDKVDLDLVLALLIKILSSKIDGSVLIFLPGYDDIVSLRDKIGGDKFFEKYRYIIFTLHSSMQSSDQRRVFKAAPNGVTKLILSTNIAETSITINDVVCVINSGKVKEKTFDALMSMSQLKSVWISKASSLQRKGRTQLLGQLRASGFVRARGGGDIRDLNTNSENWAVVKAALCAGAYPFILKVDKAKGRIVSQKESNIKFKKPSVFEQPVFGNRAAIKSIPSEWIIYEEMSRANRFAMVTTCTAVTSVSVALFAGPSKLAPDSVRNGETRKDSMKSGMTEEESSDSEEEEKDDFMKTTIQLDDWLAFKFDNETANLILQLRHKWNSLLIRRMKSPSKPWSQVDDAIVKTIVNVLTNEEQAMGFQQPAGIGQRPKPMSADSFVAVGNSGYTDYDDYYEGRGNNRGRRVPATPPRKNYQFQPRTPRTPGSKPGSNNSSPNVNNNSTKGSNSSTPCASPLTGTGDVHGNFSGPSRYYIMKCSNYKQLDGSMNKGTWSVYGAFEKKINKEFEARKNVYLVFSVQGTGQFQGYARMISPSSKNPSPNSQGSATSSTFSIEWIKR</sequence>
<dbReference type="Pfam" id="PF01424">
    <property type="entry name" value="R3H"/>
    <property type="match status" value="1"/>
</dbReference>
<comment type="caution">
    <text evidence="12">The sequence shown here is derived from an EMBL/GenBank/DDBJ whole genome shotgun (WGS) entry which is preliminary data.</text>
</comment>
<evidence type="ECO:0000259" key="9">
    <source>
        <dbReference type="PROSITE" id="PS50882"/>
    </source>
</evidence>
<evidence type="ECO:0000313" key="12">
    <source>
        <dbReference type="EMBL" id="KAK3097209.1"/>
    </source>
</evidence>